<evidence type="ECO:0000313" key="2">
    <source>
        <dbReference type="EMBL" id="CCC77882.1"/>
    </source>
</evidence>
<protein>
    <submittedName>
        <fullName evidence="2">Hypothetical membrane protein</fullName>
    </submittedName>
</protein>
<feature type="transmembrane region" description="Helical" evidence="1">
    <location>
        <begin position="57"/>
        <end position="75"/>
    </location>
</feature>
<dbReference type="PATRIC" id="fig|220668.9.peg.309"/>
<accession>F9UTW2</accession>
<keyword evidence="3" id="KW-1185">Reference proteome</keyword>
<dbReference type="AlphaFoldDB" id="F9UTW2"/>
<reference evidence="2 3" key="3">
    <citation type="journal article" date="2012" name="J. Bacteriol.">
        <title>Complete resequencing and reannotation of the Lactobacillus plantarum WCFS1 genome.</title>
        <authorList>
            <person name="Siezen R.J."/>
            <person name="Francke C."/>
            <person name="Renckens B."/>
            <person name="Boekhorst J."/>
            <person name="Wels M."/>
            <person name="Kleerebezem M."/>
            <person name="van Hijum S.A.F.T."/>
        </authorList>
    </citation>
    <scope>NUCLEOTIDE SEQUENCE [LARGE SCALE GENOMIC DNA]</scope>
    <source>
        <strain evidence="3">ATCC BAA-793 / NCIMB 8826 / WCFS1</strain>
    </source>
</reference>
<dbReference type="HOGENOM" id="CLU_029844_0_0_9"/>
<gene>
    <name evidence="2" type="ordered locus">lp_0365</name>
</gene>
<name>F9UTW2_LACPL</name>
<dbReference type="KEGG" id="lpl:lp_0365"/>
<reference key="2">
    <citation type="submission" date="2011-06" db="EMBL/GenBank/DDBJ databases">
        <title>Complete resequencing and reannotation of the Lactobacillus plantarum WCFS1 genome.</title>
        <authorList>
            <person name="Siezen R.J."/>
            <person name="Francke C."/>
            <person name="Renckens B."/>
            <person name="Boekhorst J."/>
            <person name="Wels M."/>
            <person name="Kleerebezem M."/>
            <person name="van Hijum S.A.F.T."/>
        </authorList>
    </citation>
    <scope>NUCLEOTIDE SEQUENCE</scope>
    <source>
        <strain>WCFS1</strain>
    </source>
</reference>
<dbReference type="eggNOG" id="ENOG50333VI">
    <property type="taxonomic scope" value="Bacteria"/>
</dbReference>
<evidence type="ECO:0000256" key="1">
    <source>
        <dbReference type="SAM" id="Phobius"/>
    </source>
</evidence>
<dbReference type="RefSeq" id="WP_011100979.1">
    <property type="nucleotide sequence ID" value="NC_004567.2"/>
</dbReference>
<dbReference type="Proteomes" id="UP000000432">
    <property type="component" value="Chromosome"/>
</dbReference>
<dbReference type="OrthoDB" id="2169670at2"/>
<proteinExistence type="predicted"/>
<keyword evidence="1" id="KW-0812">Transmembrane</keyword>
<keyword evidence="1" id="KW-1133">Transmembrane helix</keyword>
<feature type="transmembrane region" description="Helical" evidence="1">
    <location>
        <begin position="28"/>
        <end position="50"/>
    </location>
</feature>
<organism evidence="2 3">
    <name type="scientific">Lactiplantibacillus plantarum (strain ATCC BAA-793 / NCIMB 8826 / WCFS1)</name>
    <name type="common">Lactobacillus plantarum</name>
    <dbReference type="NCBI Taxonomy" id="220668"/>
    <lineage>
        <taxon>Bacteria</taxon>
        <taxon>Bacillati</taxon>
        <taxon>Bacillota</taxon>
        <taxon>Bacilli</taxon>
        <taxon>Lactobacillales</taxon>
        <taxon>Lactobacillaceae</taxon>
        <taxon>Lactiplantibacillus</taxon>
    </lineage>
</organism>
<dbReference type="EMBL" id="AL935263">
    <property type="protein sequence ID" value="CCC77882.1"/>
    <property type="molecule type" value="Genomic_DNA"/>
</dbReference>
<dbReference type="EnsemblBacteria" id="CCC77882">
    <property type="protein sequence ID" value="CCC77882"/>
    <property type="gene ID" value="lp_0365"/>
</dbReference>
<keyword evidence="1" id="KW-0472">Membrane</keyword>
<reference evidence="2 3" key="1">
    <citation type="journal article" date="2003" name="Proc. Natl. Acad. Sci. U.S.A.">
        <title>Complete genome sequence of Lactobacillus plantarum WCFS1.</title>
        <authorList>
            <person name="Kleerebezem M."/>
            <person name="Boekhorst J."/>
            <person name="van Kranenburg R."/>
            <person name="Molenaar D."/>
            <person name="Kuipers O.P."/>
            <person name="Leer R."/>
            <person name="Tarchini R."/>
            <person name="Peters S.A."/>
            <person name="Sandbrink H.M."/>
            <person name="Fiers M.W."/>
            <person name="Stiekema W."/>
            <person name="Lankhorst R.M."/>
            <person name="Bron P.A."/>
            <person name="Hoffer S.M."/>
            <person name="Groot M.N."/>
            <person name="Kerkhoven R."/>
            <person name="de Vries M."/>
            <person name="Ursing B."/>
            <person name="de Vos W.M."/>
            <person name="Siezen R.J."/>
        </authorList>
    </citation>
    <scope>NUCLEOTIDE SEQUENCE [LARGE SCALE GENOMIC DNA]</scope>
    <source>
        <strain evidence="3">ATCC BAA-793 / NCIMB 8826 / WCFS1</strain>
    </source>
</reference>
<sequence>MVIVGGLVSILTVGISYCCYLVKHAGVTNLLTIILSLGCVMATLGLTIMMPGLPEKIGVIGVVILAATMNYLMFWHEKRTAREDDTQFDWIDSGNQHMGFQHIIQNHGEAFAAQGVSQTAIPKLVAKAVNSYHRSGGHFDKWQPYHRVLLTIHYRYRKHLLAVTLSRDQYIISAYPAPLLDKYPRVKKIRIMLEYGCYPIWLYDEKGNLISNDLPQVLRKDATLNKKLLVLQKQYDSLFTNNQHDFSYNGFATAADEQQFLRAFMVIHKDLKRRLGGKYAVLNKITGKVDKVFPTATTVASSQAIPSEAELNSAIVNKPKPVVDKKAKTHVRTYPGLKADLLKVYQNFDIENLGPTYDALVDITKLYRRRFTKYTGQVTLKTVQQSTAKDYILGHTDKNLSEIVANNKDMVAKNIGNAAMCRQVMQLIDIMSRYTLDELCFKCNLARLQLSTTNAHKRLLKTCPDCGAVFVNNKLTNITITGLPANKLQVKMYLRKTGVVSMAAATESIDTTMPKRKIRLFMEWGSSFIWVYNEDNELIKNGLPDELYPDSGLVAKVNVLNRQYSELFTNNGYEFRYNGFKTHEDENAFERDFNAIYEEIAERTRGKYRVINEYYFTSNTEDVRDL</sequence>
<evidence type="ECO:0000313" key="3">
    <source>
        <dbReference type="Proteomes" id="UP000000432"/>
    </source>
</evidence>